<reference evidence="1" key="1">
    <citation type="submission" date="2022-10" db="EMBL/GenBank/DDBJ databases">
        <title>Comparative genomic analysis of Cohnella hashimotonis sp. nov., isolated from the International Space Station.</title>
        <authorList>
            <person name="Simpson A."/>
            <person name="Venkateswaran K."/>
        </authorList>
    </citation>
    <scope>NUCLEOTIDE SEQUENCE</scope>
    <source>
        <strain evidence="1">DSM 28161</strain>
    </source>
</reference>
<organism evidence="1 2">
    <name type="scientific">Cohnella rhizosphaerae</name>
    <dbReference type="NCBI Taxonomy" id="1457232"/>
    <lineage>
        <taxon>Bacteria</taxon>
        <taxon>Bacillati</taxon>
        <taxon>Bacillota</taxon>
        <taxon>Bacilli</taxon>
        <taxon>Bacillales</taxon>
        <taxon>Paenibacillaceae</taxon>
        <taxon>Cohnella</taxon>
    </lineage>
</organism>
<comment type="caution">
    <text evidence="1">The sequence shown here is derived from an EMBL/GenBank/DDBJ whole genome shotgun (WGS) entry which is preliminary data.</text>
</comment>
<protein>
    <submittedName>
        <fullName evidence="1">Uncharacterized protein</fullName>
    </submittedName>
</protein>
<sequence length="149" mass="16271">MRIRLLLGGHAAKVELPTAQTGAGFVTLIGETTLRLEAVVDRSDYGELQLQVERSEEGLGLDYVISTGEERDLDFHALERAVWIFALSLGEVGPLPTVDIQENEAWLTASILTDDGVAAITVPQKPRKTGELYKENKVQLSPALLGQMK</sequence>
<dbReference type="Proteomes" id="UP001153404">
    <property type="component" value="Unassembled WGS sequence"/>
</dbReference>
<name>A0A9X4KWT2_9BACL</name>
<proteinExistence type="predicted"/>
<keyword evidence="2" id="KW-1185">Reference proteome</keyword>
<dbReference type="RefSeq" id="WP_277530759.1">
    <property type="nucleotide sequence ID" value="NZ_JAPDIA010000003.1"/>
</dbReference>
<accession>A0A9X4KWT2</accession>
<dbReference type="EMBL" id="JAPDIA010000003">
    <property type="protein sequence ID" value="MDG0809452.1"/>
    <property type="molecule type" value="Genomic_DNA"/>
</dbReference>
<dbReference type="AlphaFoldDB" id="A0A9X4KWT2"/>
<evidence type="ECO:0000313" key="2">
    <source>
        <dbReference type="Proteomes" id="UP001153404"/>
    </source>
</evidence>
<gene>
    <name evidence="1" type="ORF">OMP40_08860</name>
</gene>
<evidence type="ECO:0000313" key="1">
    <source>
        <dbReference type="EMBL" id="MDG0809452.1"/>
    </source>
</evidence>